<accession>A0A2P6VHT5</accession>
<dbReference type="Gene3D" id="2.40.320.10">
    <property type="entry name" value="Hypothetical Protein Pfu-838710-001"/>
    <property type="match status" value="1"/>
</dbReference>
<organism evidence="1 2">
    <name type="scientific">Micractinium conductrix</name>
    <dbReference type="NCBI Taxonomy" id="554055"/>
    <lineage>
        <taxon>Eukaryota</taxon>
        <taxon>Viridiplantae</taxon>
        <taxon>Chlorophyta</taxon>
        <taxon>core chlorophytes</taxon>
        <taxon>Trebouxiophyceae</taxon>
        <taxon>Chlorellales</taxon>
        <taxon>Chlorellaceae</taxon>
        <taxon>Chlorella clade</taxon>
        <taxon>Micractinium</taxon>
    </lineage>
</organism>
<keyword evidence="2" id="KW-1185">Reference proteome</keyword>
<dbReference type="AlphaFoldDB" id="A0A2P6VHT5"/>
<comment type="caution">
    <text evidence="1">The sequence shown here is derived from an EMBL/GenBank/DDBJ whole genome shotgun (WGS) entry which is preliminary data.</text>
</comment>
<reference evidence="1 2" key="1">
    <citation type="journal article" date="2018" name="Plant J.">
        <title>Genome sequences of Chlorella sorokiniana UTEX 1602 and Micractinium conductrix SAG 241.80: implications to maltose excretion by a green alga.</title>
        <authorList>
            <person name="Arriola M.B."/>
            <person name="Velmurugan N."/>
            <person name="Zhang Y."/>
            <person name="Plunkett M.H."/>
            <person name="Hondzo H."/>
            <person name="Barney B.M."/>
        </authorList>
    </citation>
    <scope>NUCLEOTIDE SEQUENCE [LARGE SCALE GENOMIC DNA]</scope>
    <source>
        <strain evidence="1 2">SAG 241.80</strain>
    </source>
</reference>
<dbReference type="STRING" id="554055.A0A2P6VHT5"/>
<sequence length="231" mass="24163">MGSLECRAVGSLAAEAAEELGALLHGLSVCLPSAMEQVEVVLRPPAAAAAPASLPAGWQPDLRLQHDLTSPAGSQQDSDGSAGSRWTALQFSLHLRGKQNKELPAVVRHVTRAACTGESMPAFWQALGFAPRYALLRRGTRYALTLGGQELDVFLGRVLRLPPGAAAARLDGAALQAAEEVAPGRLLVEAVAQVPAEADHMESMGAITQLATLLAPHTTLQRPPRGPGEPL</sequence>
<evidence type="ECO:0000313" key="2">
    <source>
        <dbReference type="Proteomes" id="UP000239649"/>
    </source>
</evidence>
<proteinExistence type="predicted"/>
<dbReference type="OrthoDB" id="510181at2759"/>
<protein>
    <submittedName>
        <fullName evidence="1">Mediator of RNA polymerase II transcription subunit 18 isoform X1</fullName>
    </submittedName>
</protein>
<dbReference type="Proteomes" id="UP000239649">
    <property type="component" value="Unassembled WGS sequence"/>
</dbReference>
<gene>
    <name evidence="1" type="ORF">C2E20_2878</name>
</gene>
<evidence type="ECO:0000313" key="1">
    <source>
        <dbReference type="EMBL" id="PSC73640.1"/>
    </source>
</evidence>
<dbReference type="EMBL" id="LHPF02000006">
    <property type="protein sequence ID" value="PSC73640.1"/>
    <property type="molecule type" value="Genomic_DNA"/>
</dbReference>
<name>A0A2P6VHT5_9CHLO</name>